<feature type="domain" description="Uracil-DNA glycosylase-like" evidence="1">
    <location>
        <begin position="17"/>
        <end position="173"/>
    </location>
</feature>
<dbReference type="RefSeq" id="WP_123236365.1">
    <property type="nucleotide sequence ID" value="NZ_RJVP01000001.1"/>
</dbReference>
<organism evidence="2 3">
    <name type="scientific">Pseudomethylobacillus aquaticus</name>
    <dbReference type="NCBI Taxonomy" id="2676064"/>
    <lineage>
        <taxon>Bacteria</taxon>
        <taxon>Pseudomonadati</taxon>
        <taxon>Pseudomonadota</taxon>
        <taxon>Betaproteobacteria</taxon>
        <taxon>Nitrosomonadales</taxon>
        <taxon>Methylophilaceae</taxon>
        <taxon>Pseudomethylobacillus</taxon>
    </lineage>
</organism>
<gene>
    <name evidence="2" type="ORF">ED236_02645</name>
</gene>
<name>A0A3N0V6N8_9PROT</name>
<dbReference type="AlphaFoldDB" id="A0A3N0V6N8"/>
<keyword evidence="3" id="KW-1185">Reference proteome</keyword>
<dbReference type="SUPFAM" id="SSF52141">
    <property type="entry name" value="Uracil-DNA glycosylase-like"/>
    <property type="match status" value="1"/>
</dbReference>
<evidence type="ECO:0000313" key="2">
    <source>
        <dbReference type="EMBL" id="ROH88373.1"/>
    </source>
</evidence>
<dbReference type="GO" id="GO:0033958">
    <property type="term" value="F:DNA-deoxyinosine glycosylase activity"/>
    <property type="evidence" value="ECO:0007669"/>
    <property type="project" value="UniProtKB-EC"/>
</dbReference>
<dbReference type="Pfam" id="PF03167">
    <property type="entry name" value="UDG"/>
    <property type="match status" value="1"/>
</dbReference>
<dbReference type="Gene3D" id="3.40.470.10">
    <property type="entry name" value="Uracil-DNA glycosylase-like domain"/>
    <property type="match status" value="1"/>
</dbReference>
<dbReference type="InterPro" id="IPR026353">
    <property type="entry name" value="Hypoxan-DNA_Glyclase"/>
</dbReference>
<dbReference type="SMART" id="SM00986">
    <property type="entry name" value="UDG"/>
    <property type="match status" value="1"/>
</dbReference>
<dbReference type="InterPro" id="IPR005122">
    <property type="entry name" value="Uracil-DNA_glycosylase-like"/>
</dbReference>
<reference evidence="2 3" key="1">
    <citation type="submission" date="2018-10" db="EMBL/GenBank/DDBJ databases">
        <authorList>
            <person name="Chen W.-M."/>
        </authorList>
    </citation>
    <scope>NUCLEOTIDE SEQUENCE [LARGE SCALE GENOMIC DNA]</scope>
    <source>
        <strain evidence="2 3">H-5</strain>
    </source>
</reference>
<dbReference type="CDD" id="cd10032">
    <property type="entry name" value="UDG-F6_HDG"/>
    <property type="match status" value="1"/>
</dbReference>
<keyword evidence="2" id="KW-0326">Glycosidase</keyword>
<comment type="caution">
    <text evidence="2">The sequence shown here is derived from an EMBL/GenBank/DDBJ whole genome shotgun (WGS) entry which is preliminary data.</text>
</comment>
<evidence type="ECO:0000259" key="1">
    <source>
        <dbReference type="SMART" id="SM00986"/>
    </source>
</evidence>
<keyword evidence="2" id="KW-0378">Hydrolase</keyword>
<accession>A0A3N0V6N8</accession>
<dbReference type="InterPro" id="IPR036895">
    <property type="entry name" value="Uracil-DNA_glycosylase-like_sf"/>
</dbReference>
<protein>
    <submittedName>
        <fullName evidence="2">DNA-deoxyinosine glycosylase</fullName>
        <ecNumber evidence="2">3.2.2.15</ecNumber>
    </submittedName>
</protein>
<dbReference type="NCBIfam" id="TIGR04274">
    <property type="entry name" value="hypoxanDNAglyco"/>
    <property type="match status" value="1"/>
</dbReference>
<dbReference type="EC" id="3.2.2.15" evidence="2"/>
<dbReference type="Proteomes" id="UP000275137">
    <property type="component" value="Unassembled WGS sequence"/>
</dbReference>
<dbReference type="EMBL" id="RJVP01000001">
    <property type="protein sequence ID" value="ROH88373.1"/>
    <property type="molecule type" value="Genomic_DNA"/>
</dbReference>
<evidence type="ECO:0000313" key="3">
    <source>
        <dbReference type="Proteomes" id="UP000275137"/>
    </source>
</evidence>
<sequence>MSTPPSPAASHLARSFNAVEPAQMHTLILGSMPGVRSLQAQQYYAHPHNAFWPILSGLLGIKAACYAARLSQLQQHGIGLWDVLASCERTGSLDSAIQPQSLRVNDFAPMLTRHPELQRIIFNGSTAYTLWRRHVHALLPASPAVQLIRAPSTSPAHAAMSLHAKREAWQLALQGHPRHYSAP</sequence>
<proteinExistence type="predicted"/>
<dbReference type="SMART" id="SM00987">
    <property type="entry name" value="UreE_C"/>
    <property type="match status" value="1"/>
</dbReference>